<evidence type="ECO:0000313" key="2">
    <source>
        <dbReference type="EMBL" id="KOS57569.1"/>
    </source>
</evidence>
<dbReference type="GO" id="GO:0005524">
    <property type="term" value="F:ATP binding"/>
    <property type="evidence" value="ECO:0007669"/>
    <property type="project" value="TreeGrafter"/>
</dbReference>
<dbReference type="PANTHER" id="PTHR43384">
    <property type="entry name" value="SEPTUM SITE-DETERMINING PROTEIN MIND HOMOLOG, CHLOROPLASTIC-RELATED"/>
    <property type="match status" value="1"/>
</dbReference>
<feature type="region of interest" description="Disordered" evidence="1">
    <location>
        <begin position="66"/>
        <end position="155"/>
    </location>
</feature>
<feature type="compositionally biased region" description="Pro residues" evidence="1">
    <location>
        <begin position="81"/>
        <end position="93"/>
    </location>
</feature>
<dbReference type="GO" id="GO:0009898">
    <property type="term" value="C:cytoplasmic side of plasma membrane"/>
    <property type="evidence" value="ECO:0007669"/>
    <property type="project" value="TreeGrafter"/>
</dbReference>
<evidence type="ECO:0000313" key="3">
    <source>
        <dbReference type="Proteomes" id="UP000037712"/>
    </source>
</evidence>
<dbReference type="EMBL" id="AZYO01000004">
    <property type="protein sequence ID" value="KOS57569.1"/>
    <property type="molecule type" value="Genomic_DNA"/>
</dbReference>
<name>A0A0M8PRE4_RHORH</name>
<reference evidence="2 3" key="1">
    <citation type="journal article" date="2015" name="Genome Announc.">
        <title>Draft Genome Sequence of Rhodococcus rhodochrous Strain KG-21, a Soil Isolate from Oil Fields of Krishna-Godavari Basin, India.</title>
        <authorList>
            <person name="Dawar C."/>
            <person name="Aggarwal R.K."/>
        </authorList>
    </citation>
    <scope>NUCLEOTIDE SEQUENCE [LARGE SCALE GENOMIC DNA]</scope>
    <source>
        <strain evidence="2 3">KG-21</strain>
    </source>
</reference>
<dbReference type="PANTHER" id="PTHR43384:SF14">
    <property type="entry name" value="ESX-1 SECRETION-ASSOCIATED PROTEIN ESPI"/>
    <property type="match status" value="1"/>
</dbReference>
<dbReference type="GO" id="GO:0051782">
    <property type="term" value="P:negative regulation of cell division"/>
    <property type="evidence" value="ECO:0007669"/>
    <property type="project" value="TreeGrafter"/>
</dbReference>
<dbReference type="Proteomes" id="UP000037712">
    <property type="component" value="Unassembled WGS sequence"/>
</dbReference>
<proteinExistence type="predicted"/>
<dbReference type="GO" id="GO:0005829">
    <property type="term" value="C:cytosol"/>
    <property type="evidence" value="ECO:0007669"/>
    <property type="project" value="TreeGrafter"/>
</dbReference>
<comment type="caution">
    <text evidence="2">The sequence shown here is derived from an EMBL/GenBank/DDBJ whole genome shotgun (WGS) entry which is preliminary data.</text>
</comment>
<sequence length="445" mass="45871">MTTLEVEITSATTARVTAPDTEVVQLTAADRTALWTAIHQHSTHHALETAAPVDVAVREAGKHKFVTVTPDGTATASTPSGPIPTPGMPPTQPSPSTEPAAPQGSGPVGPVLLAAEPLPPGPAPPTPAAPPSAAARRGVSTLGAPSSAAAGHEPARFGLRGRVNALLGARLTPKPSSREARLRRTAAALTGPFPDRATVAVVNVKGGVGKTPLALALAATVATHRGAGSVVTLDLGEAGSSFTDRVAIPPTDEQNTRSLLTQLDAADDVGSAAVARCLARQPSGEDALIAGTATDRAWGYDNVDRLAALLGRYRELLVVDTGNSHLADRWRWAIDAAHAVLVPVPLRHDAAAAAHRTLHTMTAVRPDVLARTVVLITDGPGDAPVVETDAVDAFTDLGVPVCRMPFEPRFASGERITLGALRRPTRDALTTLAATAVELMTRART</sequence>
<dbReference type="RefSeq" id="WP_054371398.1">
    <property type="nucleotide sequence ID" value="NZ_AZYO01000004.1"/>
</dbReference>
<dbReference type="InterPro" id="IPR050625">
    <property type="entry name" value="ParA/MinD_ATPase"/>
</dbReference>
<feature type="compositionally biased region" description="Pro residues" evidence="1">
    <location>
        <begin position="117"/>
        <end position="130"/>
    </location>
</feature>
<protein>
    <submittedName>
        <fullName evidence="2">Chromosome partitioning protein</fullName>
    </submittedName>
</protein>
<dbReference type="InterPro" id="IPR027417">
    <property type="entry name" value="P-loop_NTPase"/>
</dbReference>
<gene>
    <name evidence="2" type="ORF">Z051_03555</name>
</gene>
<dbReference type="PATRIC" id="fig|1441923.3.peg.775"/>
<accession>A0A0M8PRE4</accession>
<evidence type="ECO:0000256" key="1">
    <source>
        <dbReference type="SAM" id="MobiDB-lite"/>
    </source>
</evidence>
<dbReference type="GO" id="GO:0016887">
    <property type="term" value="F:ATP hydrolysis activity"/>
    <property type="evidence" value="ECO:0007669"/>
    <property type="project" value="TreeGrafter"/>
</dbReference>
<dbReference type="SUPFAM" id="SSF52540">
    <property type="entry name" value="P-loop containing nucleoside triphosphate hydrolases"/>
    <property type="match status" value="1"/>
</dbReference>
<organism evidence="2 3">
    <name type="scientific">Rhodococcus rhodochrous KG-21</name>
    <dbReference type="NCBI Taxonomy" id="1441923"/>
    <lineage>
        <taxon>Bacteria</taxon>
        <taxon>Bacillati</taxon>
        <taxon>Actinomycetota</taxon>
        <taxon>Actinomycetes</taxon>
        <taxon>Mycobacteriales</taxon>
        <taxon>Nocardiaceae</taxon>
        <taxon>Rhodococcus</taxon>
    </lineage>
</organism>
<dbReference type="AlphaFoldDB" id="A0A0M8PRE4"/>
<reference evidence="3" key="2">
    <citation type="submission" date="2015-01" db="EMBL/GenBank/DDBJ databases">
        <title>Draft genome sequence of potential hydrocarbon metabolising strain of Rhodococcus rhodochrous.</title>
        <authorList>
            <person name="Aggarwal R.K."/>
            <person name="Dawar C."/>
        </authorList>
    </citation>
    <scope>NUCLEOTIDE SEQUENCE [LARGE SCALE GENOMIC DNA]</scope>
    <source>
        <strain evidence="3">KG-21</strain>
    </source>
</reference>
<dbReference type="Gene3D" id="3.40.50.300">
    <property type="entry name" value="P-loop containing nucleotide triphosphate hydrolases"/>
    <property type="match status" value="1"/>
</dbReference>